<dbReference type="CDD" id="cd06558">
    <property type="entry name" value="crotonase-like"/>
    <property type="match status" value="1"/>
</dbReference>
<evidence type="ECO:0000256" key="10">
    <source>
        <dbReference type="ARBA" id="ARBA00042182"/>
    </source>
</evidence>
<evidence type="ECO:0000256" key="2">
    <source>
        <dbReference type="ARBA" id="ARBA00005254"/>
    </source>
</evidence>
<comment type="catalytic activity">
    <reaction evidence="5">
        <text>(2S)-ethylmalonyl-CoA + H(+) = butanoyl-CoA + CO2</text>
        <dbReference type="Rhea" id="RHEA:32131"/>
        <dbReference type="ChEBI" id="CHEBI:15378"/>
        <dbReference type="ChEBI" id="CHEBI:16526"/>
        <dbReference type="ChEBI" id="CHEBI:57371"/>
        <dbReference type="ChEBI" id="CHEBI:60909"/>
        <dbReference type="EC" id="4.1.1.94"/>
    </reaction>
    <physiologicalReaction direction="left-to-right" evidence="5">
        <dbReference type="Rhea" id="RHEA:32132"/>
    </physiologicalReaction>
</comment>
<evidence type="ECO:0000256" key="9">
    <source>
        <dbReference type="ARBA" id="ARBA00042052"/>
    </source>
</evidence>
<protein>
    <recommendedName>
        <fullName evidence="8">Ethylmalonyl-CoA decarboxylase</fullName>
        <ecNumber evidence="7">4.1.1.94</ecNumber>
    </recommendedName>
    <alternativeName>
        <fullName evidence="10">Enoyl-CoA hydratase domain-containing protein 1</fullName>
    </alternativeName>
    <alternativeName>
        <fullName evidence="9">Methylmalonyl-CoA decarboxylase</fullName>
    </alternativeName>
</protein>
<dbReference type="EMBL" id="CP020814">
    <property type="protein sequence ID" value="ARK31108.1"/>
    <property type="molecule type" value="Genomic_DNA"/>
</dbReference>
<dbReference type="AlphaFoldDB" id="A0A1X9MCH5"/>
<evidence type="ECO:0000256" key="6">
    <source>
        <dbReference type="ARBA" id="ARBA00036541"/>
    </source>
</evidence>
<dbReference type="STRING" id="199441.BkAM31D_15330"/>
<evidence type="ECO:0000256" key="1">
    <source>
        <dbReference type="ARBA" id="ARBA00004514"/>
    </source>
</evidence>
<evidence type="ECO:0000256" key="5">
    <source>
        <dbReference type="ARBA" id="ARBA00036343"/>
    </source>
</evidence>
<dbReference type="KEGG" id="bkw:BkAM31D_15330"/>
<dbReference type="SUPFAM" id="SSF52096">
    <property type="entry name" value="ClpP/crotonase"/>
    <property type="match status" value="1"/>
</dbReference>
<evidence type="ECO:0000256" key="13">
    <source>
        <dbReference type="RuleBase" id="RU003707"/>
    </source>
</evidence>
<gene>
    <name evidence="14" type="primary">paaF_7</name>
    <name evidence="14" type="ORF">BkAM31D_15330</name>
</gene>
<keyword evidence="15" id="KW-1185">Reference proteome</keyword>
<keyword evidence="4 14" id="KW-0456">Lyase</keyword>
<evidence type="ECO:0000313" key="14">
    <source>
        <dbReference type="EMBL" id="ARK31108.1"/>
    </source>
</evidence>
<dbReference type="EC" id="4.1.1.94" evidence="7"/>
<evidence type="ECO:0000313" key="15">
    <source>
        <dbReference type="Proteomes" id="UP000193006"/>
    </source>
</evidence>
<dbReference type="RefSeq" id="WP_066150507.1">
    <property type="nucleotide sequence ID" value="NZ_CP020814.1"/>
</dbReference>
<dbReference type="InterPro" id="IPR018376">
    <property type="entry name" value="Enoyl-CoA_hyd/isom_CS"/>
</dbReference>
<accession>A0A1X9MCH5</accession>
<dbReference type="InterPro" id="IPR029045">
    <property type="entry name" value="ClpP/crotonase-like_dom_sf"/>
</dbReference>
<dbReference type="GO" id="GO:0006635">
    <property type="term" value="P:fatty acid beta-oxidation"/>
    <property type="evidence" value="ECO:0007669"/>
    <property type="project" value="TreeGrafter"/>
</dbReference>
<dbReference type="PANTHER" id="PTHR11941">
    <property type="entry name" value="ENOYL-COA HYDRATASE-RELATED"/>
    <property type="match status" value="1"/>
</dbReference>
<dbReference type="Proteomes" id="UP000193006">
    <property type="component" value="Chromosome"/>
</dbReference>
<organism evidence="14 15">
    <name type="scientific">Halalkalibacter krulwichiae</name>
    <dbReference type="NCBI Taxonomy" id="199441"/>
    <lineage>
        <taxon>Bacteria</taxon>
        <taxon>Bacillati</taxon>
        <taxon>Bacillota</taxon>
        <taxon>Bacilli</taxon>
        <taxon>Bacillales</taxon>
        <taxon>Bacillaceae</taxon>
        <taxon>Halalkalibacter</taxon>
    </lineage>
</organism>
<evidence type="ECO:0000256" key="4">
    <source>
        <dbReference type="ARBA" id="ARBA00023239"/>
    </source>
</evidence>
<dbReference type="GO" id="GO:0005829">
    <property type="term" value="C:cytosol"/>
    <property type="evidence" value="ECO:0007669"/>
    <property type="project" value="UniProtKB-SubCell"/>
</dbReference>
<dbReference type="PROSITE" id="PS00166">
    <property type="entry name" value="ENOYL_COA_HYDRATASE"/>
    <property type="match status" value="1"/>
</dbReference>
<evidence type="ECO:0000256" key="7">
    <source>
        <dbReference type="ARBA" id="ARBA00038883"/>
    </source>
</evidence>
<evidence type="ECO:0000256" key="11">
    <source>
        <dbReference type="ARBA" id="ARBA00047446"/>
    </source>
</evidence>
<dbReference type="InterPro" id="IPR001753">
    <property type="entry name" value="Enoyl-CoA_hydra/iso"/>
</dbReference>
<dbReference type="Gene3D" id="3.90.226.10">
    <property type="entry name" value="2-enoyl-CoA Hydratase, Chain A, domain 1"/>
    <property type="match status" value="1"/>
</dbReference>
<comment type="catalytic activity">
    <reaction evidence="11">
        <text>(S)-methylmalonyl-CoA + H(+) = propanoyl-CoA + CO2</text>
        <dbReference type="Rhea" id="RHEA:61340"/>
        <dbReference type="ChEBI" id="CHEBI:15378"/>
        <dbReference type="ChEBI" id="CHEBI:16526"/>
        <dbReference type="ChEBI" id="CHEBI:57327"/>
        <dbReference type="ChEBI" id="CHEBI:57392"/>
        <dbReference type="EC" id="4.1.1.94"/>
    </reaction>
    <physiologicalReaction direction="left-to-right" evidence="11">
        <dbReference type="Rhea" id="RHEA:61341"/>
    </physiologicalReaction>
</comment>
<keyword evidence="3" id="KW-0963">Cytoplasm</keyword>
<dbReference type="PANTHER" id="PTHR11941:SF27">
    <property type="entry name" value="ETHYLMALONYL-COA DECARBOXYLASE"/>
    <property type="match status" value="1"/>
</dbReference>
<comment type="subcellular location">
    <subcellularLocation>
        <location evidence="1">Cytoplasm</location>
        <location evidence="1">Cytosol</location>
    </subcellularLocation>
</comment>
<evidence type="ECO:0000256" key="8">
    <source>
        <dbReference type="ARBA" id="ARBA00039903"/>
    </source>
</evidence>
<dbReference type="GO" id="GO:0004492">
    <property type="term" value="F:methyl/ethyl malonyl-CoA decarboxylase activity"/>
    <property type="evidence" value="ECO:0007669"/>
    <property type="project" value="UniProtKB-EC"/>
</dbReference>
<evidence type="ECO:0000256" key="3">
    <source>
        <dbReference type="ARBA" id="ARBA00022490"/>
    </source>
</evidence>
<name>A0A1X9MCH5_9BACI</name>
<reference evidence="14 15" key="1">
    <citation type="submission" date="2017-04" db="EMBL/GenBank/DDBJ databases">
        <title>Bacillus krulwichiae AM31D Genome sequencing and assembly.</title>
        <authorList>
            <person name="Krulwich T.A."/>
            <person name="Anastor L."/>
            <person name="Ehrlich R."/>
            <person name="Ehrlich G.D."/>
            <person name="Janto B."/>
        </authorList>
    </citation>
    <scope>NUCLEOTIDE SEQUENCE [LARGE SCALE GENOMIC DNA]</scope>
    <source>
        <strain evidence="14 15">AM31D</strain>
    </source>
</reference>
<evidence type="ECO:0000256" key="12">
    <source>
        <dbReference type="ARBA" id="ARBA00056546"/>
    </source>
</evidence>
<proteinExistence type="inferred from homology"/>
<comment type="catalytic activity">
    <reaction evidence="6">
        <text>(2R)-ethylmalonyl-CoA + H(+) = butanoyl-CoA + CO2</text>
        <dbReference type="Rhea" id="RHEA:59540"/>
        <dbReference type="ChEBI" id="CHEBI:15378"/>
        <dbReference type="ChEBI" id="CHEBI:16526"/>
        <dbReference type="ChEBI" id="CHEBI:57371"/>
        <dbReference type="ChEBI" id="CHEBI:85316"/>
        <dbReference type="EC" id="4.1.1.94"/>
    </reaction>
    <physiologicalReaction direction="left-to-right" evidence="6">
        <dbReference type="Rhea" id="RHEA:59541"/>
    </physiologicalReaction>
</comment>
<comment type="similarity">
    <text evidence="2 13">Belongs to the enoyl-CoA hydratase/isomerase family.</text>
</comment>
<sequence length="252" mass="28177">MEHIIVERDPNKVTWIQINREPIRNALNLDVMAEIHQALDNVEKDDSRVVIITGAGDRAFCSGGDLTSFQHLHTKEQAADMLFKMGQLLERIMFFPKITVAALNGTAVGGGSELAVACDFRVAVPHAKMGFIQGKLGITTGWGGGTILLHRIQPSYALEMLASARIYPVQELTQSNLVQAIITEPLRMGVLEWLSPILRQNENVLHAYKQRLLDQFDQVRIQKNIKKEIDECSSLWATKEHHEAVKGFLTGK</sequence>
<comment type="function">
    <text evidence="12">Decarboxylates ethylmalonyl-CoA, a potentially toxic metabolite, to form butyryl-CoA, suggesting it might be involved in metabolite proofreading. Acts preferentially on (S)-ethylmalonyl-CoA but also has some activity on the (R)-isomer. Also has methylmalonyl-CoA decarboxylase activity at lower level.</text>
</comment>
<dbReference type="Pfam" id="PF00378">
    <property type="entry name" value="ECH_1"/>
    <property type="match status" value="1"/>
</dbReference>